<protein>
    <submittedName>
        <fullName evidence="2">Nuclease associated modular domain 3</fullName>
    </submittedName>
</protein>
<accession>A0A6J5KYJ3</accession>
<name>A0A6J5KYJ3_9CAUD</name>
<feature type="domain" description="Nuclease associated modular" evidence="1">
    <location>
        <begin position="95"/>
        <end position="111"/>
    </location>
</feature>
<dbReference type="GO" id="GO:0003677">
    <property type="term" value="F:DNA binding"/>
    <property type="evidence" value="ECO:0007669"/>
    <property type="project" value="InterPro"/>
</dbReference>
<proteinExistence type="predicted"/>
<dbReference type="SMART" id="SM00496">
    <property type="entry name" value="IENR2"/>
    <property type="match status" value="2"/>
</dbReference>
<dbReference type="Pfam" id="PF07460">
    <property type="entry name" value="NUMOD3"/>
    <property type="match status" value="1"/>
</dbReference>
<feature type="domain" description="Nuclease associated modular" evidence="1">
    <location>
        <begin position="112"/>
        <end position="128"/>
    </location>
</feature>
<evidence type="ECO:0000313" key="3">
    <source>
        <dbReference type="EMBL" id="CAB5212320.1"/>
    </source>
</evidence>
<organism evidence="2">
    <name type="scientific">uncultured Caudovirales phage</name>
    <dbReference type="NCBI Taxonomy" id="2100421"/>
    <lineage>
        <taxon>Viruses</taxon>
        <taxon>Duplodnaviria</taxon>
        <taxon>Heunggongvirae</taxon>
        <taxon>Uroviricota</taxon>
        <taxon>Caudoviricetes</taxon>
        <taxon>Peduoviridae</taxon>
        <taxon>Maltschvirus</taxon>
        <taxon>Maltschvirus maltsch</taxon>
    </lineage>
</organism>
<evidence type="ECO:0000259" key="1">
    <source>
        <dbReference type="SMART" id="SM00496"/>
    </source>
</evidence>
<dbReference type="EMBL" id="LR796212">
    <property type="protein sequence ID" value="CAB4127658.1"/>
    <property type="molecule type" value="Genomic_DNA"/>
</dbReference>
<dbReference type="InterPro" id="IPR003611">
    <property type="entry name" value="NUMOD3"/>
</dbReference>
<sequence>MVAFVYKWTHLPTLNWYVGVRTKNGCHPEDGYICSSKLVKPLILSHPEEWERTIVATGLPEEMIELETEILHCVDARNDQRSYNKHNGDGNFTVTGKPKSKEHKAKLREWNLGRKMSIEARAKMSKVRTGKIHKLVTCPHCGKVGGDNNMYRYHFEKCKTLGNRKAQ</sequence>
<dbReference type="EMBL" id="LR798239">
    <property type="protein sequence ID" value="CAB5212320.1"/>
    <property type="molecule type" value="Genomic_DNA"/>
</dbReference>
<reference evidence="2" key="1">
    <citation type="submission" date="2020-04" db="EMBL/GenBank/DDBJ databases">
        <authorList>
            <person name="Chiriac C."/>
            <person name="Salcher M."/>
            <person name="Ghai R."/>
            <person name="Kavagutti S V."/>
        </authorList>
    </citation>
    <scope>NUCLEOTIDE SEQUENCE</scope>
</reference>
<evidence type="ECO:0000313" key="2">
    <source>
        <dbReference type="EMBL" id="CAB4127658.1"/>
    </source>
</evidence>
<gene>
    <name evidence="3" type="ORF">UFOVP186_2</name>
    <name evidence="2" type="ORF">UFOVP94_41</name>
</gene>